<dbReference type="STRING" id="586411.SAMN05216187_10583"/>
<dbReference type="Proteomes" id="UP001519348">
    <property type="component" value="Unassembled WGS sequence"/>
</dbReference>
<keyword evidence="1" id="KW-1133">Transmembrane helix</keyword>
<dbReference type="EMBL" id="JAGGKN010000001">
    <property type="protein sequence ID" value="MBP1951154.1"/>
    <property type="molecule type" value="Genomic_DNA"/>
</dbReference>
<sequence length="56" mass="6633">MKIISQDHNTAVSITSLIILGFLNLITFKKIKKLDKKVKEMHEQWKKDRQSDNHKI</sequence>
<evidence type="ECO:0000313" key="2">
    <source>
        <dbReference type="EMBL" id="MBP1951154.1"/>
    </source>
</evidence>
<evidence type="ECO:0000313" key="4">
    <source>
        <dbReference type="Proteomes" id="UP000242700"/>
    </source>
</evidence>
<organism evidence="3 4">
    <name type="scientific">Jeotgalicoccus aerolatus</name>
    <dbReference type="NCBI Taxonomy" id="709510"/>
    <lineage>
        <taxon>Bacteria</taxon>
        <taxon>Bacillati</taxon>
        <taxon>Bacillota</taxon>
        <taxon>Bacilli</taxon>
        <taxon>Bacillales</taxon>
        <taxon>Staphylococcaceae</taxon>
        <taxon>Jeotgalicoccus</taxon>
    </lineage>
</organism>
<accession>A0A1G8ZIM3</accession>
<evidence type="ECO:0000313" key="5">
    <source>
        <dbReference type="Proteomes" id="UP001519348"/>
    </source>
</evidence>
<reference evidence="4" key="1">
    <citation type="submission" date="2016-10" db="EMBL/GenBank/DDBJ databases">
        <authorList>
            <person name="Varghese N."/>
            <person name="Submissions S."/>
        </authorList>
    </citation>
    <scope>NUCLEOTIDE SEQUENCE [LARGE SCALE GENOMIC DNA]</scope>
    <source>
        <strain evidence="4">CGMCC 1.8911</strain>
    </source>
</reference>
<keyword evidence="5" id="KW-1185">Reference proteome</keyword>
<dbReference type="EMBL" id="FNFI01000005">
    <property type="protein sequence ID" value="SDK14843.1"/>
    <property type="molecule type" value="Genomic_DNA"/>
</dbReference>
<gene>
    <name evidence="2" type="ORF">J2Z27_000180</name>
    <name evidence="3" type="ORF">SAMN05216187_10583</name>
</gene>
<proteinExistence type="predicted"/>
<dbReference type="Proteomes" id="UP000242700">
    <property type="component" value="Unassembled WGS sequence"/>
</dbReference>
<name>A0A1G8ZIM3_9STAP</name>
<dbReference type="AlphaFoldDB" id="A0A1G8ZIM3"/>
<keyword evidence="1" id="KW-0812">Transmembrane</keyword>
<evidence type="ECO:0000313" key="3">
    <source>
        <dbReference type="EMBL" id="SDK14843.1"/>
    </source>
</evidence>
<protein>
    <submittedName>
        <fullName evidence="2">High-affinity nickel permease</fullName>
    </submittedName>
</protein>
<reference evidence="3" key="2">
    <citation type="submission" date="2016-10" db="EMBL/GenBank/DDBJ databases">
        <authorList>
            <person name="de Groot N.N."/>
        </authorList>
    </citation>
    <scope>NUCLEOTIDE SEQUENCE [LARGE SCALE GENOMIC DNA]</scope>
    <source>
        <strain evidence="3">CGMCC 1.8911</strain>
    </source>
</reference>
<reference evidence="2 5" key="3">
    <citation type="submission" date="2021-03" db="EMBL/GenBank/DDBJ databases">
        <title>Genomic Encyclopedia of Type Strains, Phase IV (KMG-IV): sequencing the most valuable type-strain genomes for metagenomic binning, comparative biology and taxonomic classification.</title>
        <authorList>
            <person name="Goeker M."/>
        </authorList>
    </citation>
    <scope>NUCLEOTIDE SEQUENCE [LARGE SCALE GENOMIC DNA]</scope>
    <source>
        <strain evidence="2 5">DSM 22420</strain>
    </source>
</reference>
<evidence type="ECO:0000256" key="1">
    <source>
        <dbReference type="SAM" id="Phobius"/>
    </source>
</evidence>
<dbReference type="RefSeq" id="WP_176760604.1">
    <property type="nucleotide sequence ID" value="NZ_BMCN01000001.1"/>
</dbReference>
<feature type="transmembrane region" description="Helical" evidence="1">
    <location>
        <begin position="12"/>
        <end position="31"/>
    </location>
</feature>
<keyword evidence="1" id="KW-0472">Membrane</keyword>